<proteinExistence type="predicted"/>
<name>A0AAW1K679_POPJA</name>
<organism evidence="1 2">
    <name type="scientific">Popillia japonica</name>
    <name type="common">Japanese beetle</name>
    <dbReference type="NCBI Taxonomy" id="7064"/>
    <lineage>
        <taxon>Eukaryota</taxon>
        <taxon>Metazoa</taxon>
        <taxon>Ecdysozoa</taxon>
        <taxon>Arthropoda</taxon>
        <taxon>Hexapoda</taxon>
        <taxon>Insecta</taxon>
        <taxon>Pterygota</taxon>
        <taxon>Neoptera</taxon>
        <taxon>Endopterygota</taxon>
        <taxon>Coleoptera</taxon>
        <taxon>Polyphaga</taxon>
        <taxon>Scarabaeiformia</taxon>
        <taxon>Scarabaeidae</taxon>
        <taxon>Rutelinae</taxon>
        <taxon>Popillia</taxon>
    </lineage>
</organism>
<dbReference type="Proteomes" id="UP001458880">
    <property type="component" value="Unassembled WGS sequence"/>
</dbReference>
<keyword evidence="2" id="KW-1185">Reference proteome</keyword>
<dbReference type="Gene3D" id="3.10.10.10">
    <property type="entry name" value="HIV Type 1 Reverse Transcriptase, subunit A, domain 1"/>
    <property type="match status" value="2"/>
</dbReference>
<dbReference type="PANTHER" id="PTHR24559">
    <property type="entry name" value="TRANSPOSON TY3-I GAG-POL POLYPROTEIN"/>
    <property type="match status" value="1"/>
</dbReference>
<sequence length="186" mass="21877">MVKNEENNFELKDENSDEVINEVEPEKIDQNYRVNPNLRGKEKKELHEVLNEYAQCFANCFKEIGSTNRINMTIELTSREPILCRPYRLPYAQRKIVTETINELLDAGIVRESRSNYASPVVLVRKRDGTERMCVDYRRLNAVTKRECVLVRKRDGTERMCVDYRRLNAVTKRECVPMMNIDANNK</sequence>
<dbReference type="AlphaFoldDB" id="A0AAW1K679"/>
<dbReference type="GO" id="GO:0071897">
    <property type="term" value="P:DNA biosynthetic process"/>
    <property type="evidence" value="ECO:0007669"/>
    <property type="project" value="UniProtKB-ARBA"/>
</dbReference>
<comment type="caution">
    <text evidence="1">The sequence shown here is derived from an EMBL/GenBank/DDBJ whole genome shotgun (WGS) entry which is preliminary data.</text>
</comment>
<reference evidence="1 2" key="1">
    <citation type="journal article" date="2024" name="BMC Genomics">
        <title>De novo assembly and annotation of Popillia japonica's genome with initial clues to its potential as an invasive pest.</title>
        <authorList>
            <person name="Cucini C."/>
            <person name="Boschi S."/>
            <person name="Funari R."/>
            <person name="Cardaioli E."/>
            <person name="Iannotti N."/>
            <person name="Marturano G."/>
            <person name="Paoli F."/>
            <person name="Bruttini M."/>
            <person name="Carapelli A."/>
            <person name="Frati F."/>
            <person name="Nardi F."/>
        </authorList>
    </citation>
    <scope>NUCLEOTIDE SEQUENCE [LARGE SCALE GENOMIC DNA]</scope>
    <source>
        <strain evidence="1">DMR45628</strain>
    </source>
</reference>
<dbReference type="InterPro" id="IPR043502">
    <property type="entry name" value="DNA/RNA_pol_sf"/>
</dbReference>
<dbReference type="EMBL" id="JASPKY010000258">
    <property type="protein sequence ID" value="KAK9712745.1"/>
    <property type="molecule type" value="Genomic_DNA"/>
</dbReference>
<evidence type="ECO:0000313" key="1">
    <source>
        <dbReference type="EMBL" id="KAK9712745.1"/>
    </source>
</evidence>
<accession>A0AAW1K679</accession>
<protein>
    <submittedName>
        <fullName evidence="1">Uncharacterized protein</fullName>
    </submittedName>
</protein>
<gene>
    <name evidence="1" type="ORF">QE152_g24735</name>
</gene>
<evidence type="ECO:0000313" key="2">
    <source>
        <dbReference type="Proteomes" id="UP001458880"/>
    </source>
</evidence>
<dbReference type="SUPFAM" id="SSF56672">
    <property type="entry name" value="DNA/RNA polymerases"/>
    <property type="match status" value="2"/>
</dbReference>
<dbReference type="PANTHER" id="PTHR24559:SF444">
    <property type="entry name" value="REVERSE TRANSCRIPTASE DOMAIN-CONTAINING PROTEIN"/>
    <property type="match status" value="1"/>
</dbReference>
<dbReference type="InterPro" id="IPR053134">
    <property type="entry name" value="RNA-dir_DNA_polymerase"/>
</dbReference>